<dbReference type="GO" id="GO:0008360">
    <property type="term" value="P:regulation of cell shape"/>
    <property type="evidence" value="ECO:0007669"/>
    <property type="project" value="UniProtKB-UniRule"/>
</dbReference>
<evidence type="ECO:0000256" key="4">
    <source>
        <dbReference type="ARBA" id="ARBA00022960"/>
    </source>
</evidence>
<dbReference type="Proteomes" id="UP000295023">
    <property type="component" value="Unassembled WGS sequence"/>
</dbReference>
<gene>
    <name evidence="10" type="ORF">EXY23_04595</name>
</gene>
<feature type="chain" id="PRO_5020195504" evidence="8">
    <location>
        <begin position="23"/>
        <end position="508"/>
    </location>
</feature>
<dbReference type="InterPro" id="IPR002477">
    <property type="entry name" value="Peptidoglycan-bd-like"/>
</dbReference>
<accession>A0A4R4DX47</accession>
<dbReference type="Pfam" id="PF03734">
    <property type="entry name" value="YkuD"/>
    <property type="match status" value="1"/>
</dbReference>
<dbReference type="GO" id="GO:0004180">
    <property type="term" value="F:carboxypeptidase activity"/>
    <property type="evidence" value="ECO:0007669"/>
    <property type="project" value="UniProtKB-ARBA"/>
</dbReference>
<evidence type="ECO:0000256" key="5">
    <source>
        <dbReference type="ARBA" id="ARBA00022984"/>
    </source>
</evidence>
<dbReference type="Gene3D" id="1.10.101.10">
    <property type="entry name" value="PGBD-like superfamily/PGBD"/>
    <property type="match status" value="1"/>
</dbReference>
<feature type="active site" description="Proton donor/acceptor" evidence="7">
    <location>
        <position position="399"/>
    </location>
</feature>
<comment type="caution">
    <text evidence="10">The sequence shown here is derived from an EMBL/GenBank/DDBJ whole genome shotgun (WGS) entry which is preliminary data.</text>
</comment>
<dbReference type="InterPro" id="IPR038063">
    <property type="entry name" value="Transpep_catalytic_dom"/>
</dbReference>
<dbReference type="SUPFAM" id="SSF141523">
    <property type="entry name" value="L,D-transpeptidase catalytic domain-like"/>
    <property type="match status" value="1"/>
</dbReference>
<comment type="similarity">
    <text evidence="2">Belongs to the YkuD family.</text>
</comment>
<dbReference type="PANTHER" id="PTHR41533">
    <property type="entry name" value="L,D-TRANSPEPTIDASE HI_1667-RELATED"/>
    <property type="match status" value="1"/>
</dbReference>
<protein>
    <submittedName>
        <fullName evidence="10">Murein L,D-transpeptidase</fullName>
    </submittedName>
</protein>
<sequence>MRTLLALALIGAASLAAPPAPAAPPVPAPLQVVQGRDALLRLSARLRHLAEDGLNPADYAIPPDALAASDPAAHLLALRHAAAAALADLLHGRVRDLPNRPDLRRDTASRPLGAWMAELANAAEPAAVIDRAALLPPDAAALKHALAAARARAAAGPAPVIPPMPGIEAIEPGVTDPDRVPPLRARLVQLDASVAQLAVADPAVYDDDLVAAVKRFQAAEGLQADGRIGRMTLAALNRPGEAAIRQLRVALDMRRAAAPPEADRRIEVNIAQQRLRMVEGGRVRLDMAVIVGRPTRATPLLQVRLASVMLNPPWGVPERNAREDLLPKFRSNPRAMMEKGFRVYGTADGERVEIDPMRVDWRSIQPDRFPYVIRQDAGEANALGRIKFVIPNSDDIFMHDTPDRGLFARAGRAFSSGCIRLEKPMELLDIALQGSAGWDRARVNQVLAGKQTASFTVARPIPVRMHYTSVTVEGGQVRIRPDIYGMDEAYARALDAPRAPRLAELRLR</sequence>
<keyword evidence="5 7" id="KW-0573">Peptidoglycan synthesis</keyword>
<dbReference type="PROSITE" id="PS52029">
    <property type="entry name" value="LD_TPASE"/>
    <property type="match status" value="1"/>
</dbReference>
<organism evidence="10 11">
    <name type="scientific">Roseicella aquatilis</name>
    <dbReference type="NCBI Taxonomy" id="2527868"/>
    <lineage>
        <taxon>Bacteria</taxon>
        <taxon>Pseudomonadati</taxon>
        <taxon>Pseudomonadota</taxon>
        <taxon>Alphaproteobacteria</taxon>
        <taxon>Acetobacterales</taxon>
        <taxon>Roseomonadaceae</taxon>
        <taxon>Roseicella</taxon>
    </lineage>
</organism>
<dbReference type="GO" id="GO:0009252">
    <property type="term" value="P:peptidoglycan biosynthetic process"/>
    <property type="evidence" value="ECO:0007669"/>
    <property type="project" value="UniProtKB-UniPathway"/>
</dbReference>
<evidence type="ECO:0000256" key="7">
    <source>
        <dbReference type="PROSITE-ProRule" id="PRU01373"/>
    </source>
</evidence>
<evidence type="ECO:0000313" key="11">
    <source>
        <dbReference type="Proteomes" id="UP000295023"/>
    </source>
</evidence>
<dbReference type="UniPathway" id="UPA00219"/>
<dbReference type="OrthoDB" id="9778545at2"/>
<dbReference type="SUPFAM" id="SSF47090">
    <property type="entry name" value="PGBD-like"/>
    <property type="match status" value="1"/>
</dbReference>
<keyword evidence="8" id="KW-0732">Signal</keyword>
<evidence type="ECO:0000259" key="9">
    <source>
        <dbReference type="PROSITE" id="PS52029"/>
    </source>
</evidence>
<dbReference type="InterPro" id="IPR036366">
    <property type="entry name" value="PGBDSf"/>
</dbReference>
<evidence type="ECO:0000256" key="3">
    <source>
        <dbReference type="ARBA" id="ARBA00022679"/>
    </source>
</evidence>
<dbReference type="Gene3D" id="2.40.440.10">
    <property type="entry name" value="L,D-transpeptidase catalytic domain-like"/>
    <property type="match status" value="1"/>
</dbReference>
<reference evidence="10 11" key="1">
    <citation type="submission" date="2019-03" db="EMBL/GenBank/DDBJ databases">
        <title>Paracraurococcus aquatilis NE82 genome sequence.</title>
        <authorList>
            <person name="Zhao Y."/>
            <person name="Du Z."/>
        </authorList>
    </citation>
    <scope>NUCLEOTIDE SEQUENCE [LARGE SCALE GENOMIC DNA]</scope>
    <source>
        <strain evidence="10 11">NE82</strain>
    </source>
</reference>
<evidence type="ECO:0000256" key="8">
    <source>
        <dbReference type="SAM" id="SignalP"/>
    </source>
</evidence>
<keyword evidence="3" id="KW-0808">Transferase</keyword>
<dbReference type="AlphaFoldDB" id="A0A4R4DX47"/>
<dbReference type="RefSeq" id="WP_132285023.1">
    <property type="nucleotide sequence ID" value="NZ_SKBM01000003.1"/>
</dbReference>
<keyword evidence="6 7" id="KW-0961">Cell wall biogenesis/degradation</keyword>
<comment type="pathway">
    <text evidence="1 7">Cell wall biogenesis; peptidoglycan biosynthesis.</text>
</comment>
<dbReference type="GO" id="GO:0016740">
    <property type="term" value="F:transferase activity"/>
    <property type="evidence" value="ECO:0007669"/>
    <property type="project" value="UniProtKB-KW"/>
</dbReference>
<dbReference type="InterPro" id="IPR036365">
    <property type="entry name" value="PGBD-like_sf"/>
</dbReference>
<dbReference type="CDD" id="cd16913">
    <property type="entry name" value="YkuD_like"/>
    <property type="match status" value="1"/>
</dbReference>
<evidence type="ECO:0000256" key="1">
    <source>
        <dbReference type="ARBA" id="ARBA00004752"/>
    </source>
</evidence>
<dbReference type="EMBL" id="SKBM01000003">
    <property type="protein sequence ID" value="TCZ65453.1"/>
    <property type="molecule type" value="Genomic_DNA"/>
</dbReference>
<evidence type="ECO:0000313" key="10">
    <source>
        <dbReference type="EMBL" id="TCZ65453.1"/>
    </source>
</evidence>
<dbReference type="Pfam" id="PF01471">
    <property type="entry name" value="PG_binding_1"/>
    <property type="match status" value="1"/>
</dbReference>
<feature type="domain" description="L,D-TPase catalytic" evidence="9">
    <location>
        <begin position="264"/>
        <end position="446"/>
    </location>
</feature>
<dbReference type="PANTHER" id="PTHR41533:SF1">
    <property type="entry name" value="L,D-TRANSPEPTIDASE YCBB-RELATED"/>
    <property type="match status" value="1"/>
</dbReference>
<keyword evidence="11" id="KW-1185">Reference proteome</keyword>
<proteinExistence type="inferred from homology"/>
<feature type="signal peptide" evidence="8">
    <location>
        <begin position="1"/>
        <end position="22"/>
    </location>
</feature>
<evidence type="ECO:0000256" key="6">
    <source>
        <dbReference type="ARBA" id="ARBA00023316"/>
    </source>
</evidence>
<dbReference type="InterPro" id="IPR052905">
    <property type="entry name" value="LD-transpeptidase_YkuD-like"/>
</dbReference>
<name>A0A4R4DX47_9PROT</name>
<keyword evidence="4 7" id="KW-0133">Cell shape</keyword>
<feature type="active site" description="Nucleophile" evidence="7">
    <location>
        <position position="418"/>
    </location>
</feature>
<dbReference type="GO" id="GO:0071555">
    <property type="term" value="P:cell wall organization"/>
    <property type="evidence" value="ECO:0007669"/>
    <property type="project" value="UniProtKB-UniRule"/>
</dbReference>
<evidence type="ECO:0000256" key="2">
    <source>
        <dbReference type="ARBA" id="ARBA00005992"/>
    </source>
</evidence>
<dbReference type="InterPro" id="IPR005490">
    <property type="entry name" value="LD_TPept_cat_dom"/>
</dbReference>